<evidence type="ECO:0000313" key="2">
    <source>
        <dbReference type="EMBL" id="OPX44249.1"/>
    </source>
</evidence>
<dbReference type="Pfam" id="PF09515">
    <property type="entry name" value="Thia_YuaJ"/>
    <property type="match status" value="1"/>
</dbReference>
<dbReference type="NCBIfam" id="TIGR02357">
    <property type="entry name" value="ECF_ThiT_YuaJ"/>
    <property type="match status" value="1"/>
</dbReference>
<dbReference type="Proteomes" id="UP000191554">
    <property type="component" value="Unassembled WGS sequence"/>
</dbReference>
<keyword evidence="1" id="KW-0472">Membrane</keyword>
<keyword evidence="1" id="KW-1133">Transmembrane helix</keyword>
<dbReference type="OrthoDB" id="9795813at2"/>
<protein>
    <submittedName>
        <fullName evidence="2">Thiamine transporter ThiT</fullName>
    </submittedName>
</protein>
<organism evidence="2 3">
    <name type="scientific">Ruminiclostridium hungatei</name>
    <name type="common">Clostridium hungatei</name>
    <dbReference type="NCBI Taxonomy" id="48256"/>
    <lineage>
        <taxon>Bacteria</taxon>
        <taxon>Bacillati</taxon>
        <taxon>Bacillota</taxon>
        <taxon>Clostridia</taxon>
        <taxon>Eubacteriales</taxon>
        <taxon>Oscillospiraceae</taxon>
        <taxon>Ruminiclostridium</taxon>
    </lineage>
</organism>
<proteinExistence type="predicted"/>
<feature type="transmembrane region" description="Helical" evidence="1">
    <location>
        <begin position="33"/>
        <end position="51"/>
    </location>
</feature>
<sequence>MKKMSTRMMVEAGIMIALAQVLSYFKVYESPYGGSVTAGSMIPVIIFAIRWGTRPGMLAGLVFGILQFLLGPKYSYHPLSILLDYLMPFASIGLSGLFRKNAALNLLSTFTAMFARFVFHFLSGVIVWAYTTPEGQNVYLYSLVYNASYMLPELISTLVLLGLLYIPLKRFLKESYLPAG</sequence>
<dbReference type="GO" id="GO:0015234">
    <property type="term" value="F:thiamine transmembrane transporter activity"/>
    <property type="evidence" value="ECO:0007669"/>
    <property type="project" value="InterPro"/>
</dbReference>
<evidence type="ECO:0000256" key="1">
    <source>
        <dbReference type="SAM" id="Phobius"/>
    </source>
</evidence>
<dbReference type="AlphaFoldDB" id="A0A1V4SK16"/>
<dbReference type="RefSeq" id="WP_080064250.1">
    <property type="nucleotide sequence ID" value="NZ_MZGX01000010.1"/>
</dbReference>
<gene>
    <name evidence="2" type="primary">thiT</name>
    <name evidence="2" type="ORF">CLHUN_18030</name>
</gene>
<feature type="transmembrane region" description="Helical" evidence="1">
    <location>
        <begin position="81"/>
        <end position="98"/>
    </location>
</feature>
<feature type="transmembrane region" description="Helical" evidence="1">
    <location>
        <begin position="150"/>
        <end position="168"/>
    </location>
</feature>
<comment type="caution">
    <text evidence="2">The sequence shown here is derived from an EMBL/GenBank/DDBJ whole genome shotgun (WGS) entry which is preliminary data.</text>
</comment>
<dbReference type="GO" id="GO:0005886">
    <property type="term" value="C:plasma membrane"/>
    <property type="evidence" value="ECO:0007669"/>
    <property type="project" value="InterPro"/>
</dbReference>
<evidence type="ECO:0000313" key="3">
    <source>
        <dbReference type="Proteomes" id="UP000191554"/>
    </source>
</evidence>
<feature type="transmembrane region" description="Helical" evidence="1">
    <location>
        <begin position="110"/>
        <end position="130"/>
    </location>
</feature>
<name>A0A1V4SK16_RUMHU</name>
<keyword evidence="3" id="KW-1185">Reference proteome</keyword>
<dbReference type="InterPro" id="IPR012651">
    <property type="entry name" value="Thia_Transptr_ThiT"/>
</dbReference>
<dbReference type="EMBL" id="MZGX01000010">
    <property type="protein sequence ID" value="OPX44249.1"/>
    <property type="molecule type" value="Genomic_DNA"/>
</dbReference>
<dbReference type="STRING" id="48256.CLHUN_18030"/>
<keyword evidence="1" id="KW-0812">Transmembrane</keyword>
<dbReference type="Gene3D" id="1.10.1760.20">
    <property type="match status" value="1"/>
</dbReference>
<accession>A0A1V4SK16</accession>
<reference evidence="2 3" key="1">
    <citation type="submission" date="2017-03" db="EMBL/GenBank/DDBJ databases">
        <title>Genome sequence of Clostridium hungatei DSM 14427.</title>
        <authorList>
            <person name="Poehlein A."/>
            <person name="Daniel R."/>
        </authorList>
    </citation>
    <scope>NUCLEOTIDE SEQUENCE [LARGE SCALE GENOMIC DNA]</scope>
    <source>
        <strain evidence="2 3">DSM 14427</strain>
    </source>
</reference>